<organism evidence="1 2">
    <name type="scientific">Punica granatum</name>
    <name type="common">Pomegranate</name>
    <dbReference type="NCBI Taxonomy" id="22663"/>
    <lineage>
        <taxon>Eukaryota</taxon>
        <taxon>Viridiplantae</taxon>
        <taxon>Streptophyta</taxon>
        <taxon>Embryophyta</taxon>
        <taxon>Tracheophyta</taxon>
        <taxon>Spermatophyta</taxon>
        <taxon>Magnoliopsida</taxon>
        <taxon>eudicotyledons</taxon>
        <taxon>Gunneridae</taxon>
        <taxon>Pentapetalae</taxon>
        <taxon>rosids</taxon>
        <taxon>malvids</taxon>
        <taxon>Myrtales</taxon>
        <taxon>Lythraceae</taxon>
        <taxon>Punica</taxon>
    </lineage>
</organism>
<proteinExistence type="predicted"/>
<dbReference type="STRING" id="22663.A0A2I0JVV5"/>
<dbReference type="GO" id="GO:0045046">
    <property type="term" value="P:protein import into peroxisome membrane"/>
    <property type="evidence" value="ECO:0007669"/>
    <property type="project" value="TreeGrafter"/>
</dbReference>
<dbReference type="InterPro" id="IPR006966">
    <property type="entry name" value="Peroxin-3"/>
</dbReference>
<dbReference type="AlphaFoldDB" id="A0A2I0JVV5"/>
<dbReference type="PANTHER" id="PTHR28080:SF1">
    <property type="entry name" value="PEROXISOMAL BIOGENESIS FACTOR 3"/>
    <property type="match status" value="1"/>
</dbReference>
<dbReference type="GO" id="GO:0005778">
    <property type="term" value="C:peroxisomal membrane"/>
    <property type="evidence" value="ECO:0007669"/>
    <property type="project" value="InterPro"/>
</dbReference>
<gene>
    <name evidence="1" type="ORF">CRG98_019598</name>
</gene>
<dbReference type="Proteomes" id="UP000233551">
    <property type="component" value="Unassembled WGS sequence"/>
</dbReference>
<keyword evidence="2" id="KW-1185">Reference proteome</keyword>
<protein>
    <submittedName>
        <fullName evidence="1">Uncharacterized protein</fullName>
    </submittedName>
</protein>
<name>A0A2I0JVV5_PUNGR</name>
<dbReference type="EMBL" id="PGOL01001200">
    <property type="protein sequence ID" value="PKI60010.1"/>
    <property type="molecule type" value="Genomic_DNA"/>
</dbReference>
<evidence type="ECO:0000313" key="2">
    <source>
        <dbReference type="Proteomes" id="UP000233551"/>
    </source>
</evidence>
<accession>A0A2I0JVV5</accession>
<reference evidence="1 2" key="1">
    <citation type="submission" date="2017-11" db="EMBL/GenBank/DDBJ databases">
        <title>De-novo sequencing of pomegranate (Punica granatum L.) genome.</title>
        <authorList>
            <person name="Akparov Z."/>
            <person name="Amiraslanov A."/>
            <person name="Hajiyeva S."/>
            <person name="Abbasov M."/>
            <person name="Kaur K."/>
            <person name="Hamwieh A."/>
            <person name="Solovyev V."/>
            <person name="Salamov A."/>
            <person name="Braich B."/>
            <person name="Kosarev P."/>
            <person name="Mahmoud A."/>
            <person name="Hajiyev E."/>
            <person name="Babayeva S."/>
            <person name="Izzatullayeva V."/>
            <person name="Mammadov A."/>
            <person name="Mammadov A."/>
            <person name="Sharifova S."/>
            <person name="Ojaghi J."/>
            <person name="Eynullazada K."/>
            <person name="Bayramov B."/>
            <person name="Abdulazimova A."/>
            <person name="Shahmuradov I."/>
        </authorList>
    </citation>
    <scope>NUCLEOTIDE SEQUENCE [LARGE SCALE GENOMIC DNA]</scope>
    <source>
        <strain evidence="2">cv. AG2017</strain>
        <tissue evidence="1">Leaf</tissue>
    </source>
</reference>
<dbReference type="GO" id="GO:0030674">
    <property type="term" value="F:protein-macromolecule adaptor activity"/>
    <property type="evidence" value="ECO:0007669"/>
    <property type="project" value="TreeGrafter"/>
</dbReference>
<comment type="caution">
    <text evidence="1">The sequence shown here is derived from an EMBL/GenBank/DDBJ whole genome shotgun (WGS) entry which is preliminary data.</text>
</comment>
<sequence>MQIMDTFMSMGSPHHWVDYMMHQDAKSCSPASPSSTDGSILPSATKFDQLMMEARMVLSSEEFRSVVDTSFNIVANALVEDFEVQNAENPGTPLAKLLPRVAQVGPLLLEEPNKNRFIQIIRNAPEVEVFFTLLYANMPSS</sequence>
<evidence type="ECO:0000313" key="1">
    <source>
        <dbReference type="EMBL" id="PKI60010.1"/>
    </source>
</evidence>
<dbReference type="PANTHER" id="PTHR28080">
    <property type="entry name" value="PEROXISOMAL BIOGENESIS FACTOR 3"/>
    <property type="match status" value="1"/>
</dbReference>